<comment type="caution">
    <text evidence="1">The sequence shown here is derived from an EMBL/GenBank/DDBJ whole genome shotgun (WGS) entry which is preliminary data.</text>
</comment>
<evidence type="ECO:0000313" key="2">
    <source>
        <dbReference type="Proteomes" id="UP000317043"/>
    </source>
</evidence>
<gene>
    <name evidence="1" type="ORF">FB566_2700</name>
</gene>
<sequence>MRVQGDKQLDADRAGLAAFLAERNLHVAPSTDSTHHLAGPGGQLTFDGHWTDLHLDPLDLQEPVSGGIWHATLSEQECAFVYDLCVAGKMVIINPQGPPEFVVPGRTHTPDDLEGMFEDPQIAWVDDAEELAEALGGNFESFLAFRNQVLGH</sequence>
<dbReference type="Proteomes" id="UP000317043">
    <property type="component" value="Unassembled WGS sequence"/>
</dbReference>
<accession>A0A543AX75</accession>
<dbReference type="AlphaFoldDB" id="A0A543AX75"/>
<proteinExistence type="predicted"/>
<organism evidence="1 2">
    <name type="scientific">Stackebrandtia endophytica</name>
    <dbReference type="NCBI Taxonomy" id="1496996"/>
    <lineage>
        <taxon>Bacteria</taxon>
        <taxon>Bacillati</taxon>
        <taxon>Actinomycetota</taxon>
        <taxon>Actinomycetes</taxon>
        <taxon>Glycomycetales</taxon>
        <taxon>Glycomycetaceae</taxon>
        <taxon>Stackebrandtia</taxon>
    </lineage>
</organism>
<dbReference type="InParanoid" id="A0A543AX75"/>
<protein>
    <submittedName>
        <fullName evidence="1">Uncharacterized protein</fullName>
    </submittedName>
</protein>
<dbReference type="EMBL" id="VFOW01000001">
    <property type="protein sequence ID" value="TQL77150.1"/>
    <property type="molecule type" value="Genomic_DNA"/>
</dbReference>
<name>A0A543AX75_9ACTN</name>
<keyword evidence="2" id="KW-1185">Reference proteome</keyword>
<reference evidence="1 2" key="1">
    <citation type="submission" date="2019-06" db="EMBL/GenBank/DDBJ databases">
        <title>Sequencing the genomes of 1000 actinobacteria strains.</title>
        <authorList>
            <person name="Klenk H.-P."/>
        </authorList>
    </citation>
    <scope>NUCLEOTIDE SEQUENCE [LARGE SCALE GENOMIC DNA]</scope>
    <source>
        <strain evidence="1 2">DSM 45928</strain>
    </source>
</reference>
<evidence type="ECO:0000313" key="1">
    <source>
        <dbReference type="EMBL" id="TQL77150.1"/>
    </source>
</evidence>